<dbReference type="CDD" id="cd07088">
    <property type="entry name" value="ALDH_LactADH-AldA"/>
    <property type="match status" value="1"/>
</dbReference>
<proteinExistence type="inferred from homology"/>
<dbReference type="InterPro" id="IPR016161">
    <property type="entry name" value="Ald_DH/histidinol_DH"/>
</dbReference>
<gene>
    <name evidence="7" type="primary">aldA</name>
    <name evidence="7" type="ORF">SAMEA4384070_02463</name>
</gene>
<evidence type="ECO:0000256" key="2">
    <source>
        <dbReference type="ARBA" id="ARBA00009986"/>
    </source>
</evidence>
<dbReference type="InterPro" id="IPR015590">
    <property type="entry name" value="Aldehyde_DH_dom"/>
</dbReference>
<comment type="similarity">
    <text evidence="2 5">Belongs to the aldehyde dehydrogenase family.</text>
</comment>
<feature type="domain" description="Aldehyde dehydrogenase" evidence="6">
    <location>
        <begin position="19"/>
        <end position="472"/>
    </location>
</feature>
<evidence type="ECO:0000259" key="6">
    <source>
        <dbReference type="Pfam" id="PF00171"/>
    </source>
</evidence>
<dbReference type="RefSeq" id="WP_095097509.1">
    <property type="nucleotide sequence ID" value="NZ_CAMIQD010000001.1"/>
</dbReference>
<dbReference type="InterPro" id="IPR016160">
    <property type="entry name" value="Ald_DH_CS_CYS"/>
</dbReference>
<dbReference type="GO" id="GO:0004777">
    <property type="term" value="F:succinate-semialdehyde dehydrogenase (NAD+) activity"/>
    <property type="evidence" value="ECO:0007669"/>
    <property type="project" value="TreeGrafter"/>
</dbReference>
<dbReference type="OrthoDB" id="9812625at2"/>
<accession>A0A240C0P1</accession>
<evidence type="ECO:0000256" key="5">
    <source>
        <dbReference type="RuleBase" id="RU003345"/>
    </source>
</evidence>
<dbReference type="GeneID" id="75027616"/>
<dbReference type="Gene3D" id="3.40.605.10">
    <property type="entry name" value="Aldehyde Dehydrogenase, Chain A, domain 1"/>
    <property type="match status" value="1"/>
</dbReference>
<dbReference type="PANTHER" id="PTHR43353">
    <property type="entry name" value="SUCCINATE-SEMIALDEHYDE DEHYDROGENASE, MITOCHONDRIAL"/>
    <property type="match status" value="1"/>
</dbReference>
<dbReference type="EMBL" id="LT906479">
    <property type="protein sequence ID" value="SNW01495.1"/>
    <property type="molecule type" value="Genomic_DNA"/>
</dbReference>
<dbReference type="GO" id="GO:0005829">
    <property type="term" value="C:cytosol"/>
    <property type="evidence" value="ECO:0007669"/>
    <property type="project" value="TreeGrafter"/>
</dbReference>
<keyword evidence="8" id="KW-1185">Reference proteome</keyword>
<comment type="pathway">
    <text evidence="1">Carbohydrate degradation.</text>
</comment>
<dbReference type="InterPro" id="IPR016162">
    <property type="entry name" value="Ald_DH_N"/>
</dbReference>
<dbReference type="GO" id="GO:0042802">
    <property type="term" value="F:identical protein binding"/>
    <property type="evidence" value="ECO:0007669"/>
    <property type="project" value="UniProtKB-ARBA"/>
</dbReference>
<dbReference type="GO" id="GO:0009450">
    <property type="term" value="P:gamma-aminobutyric acid catabolic process"/>
    <property type="evidence" value="ECO:0007669"/>
    <property type="project" value="TreeGrafter"/>
</dbReference>
<dbReference type="KEGG" id="sfj:SAMEA4384070_2463"/>
<organism evidence="7 8">
    <name type="scientific">Serratia ficaria</name>
    <dbReference type="NCBI Taxonomy" id="61651"/>
    <lineage>
        <taxon>Bacteria</taxon>
        <taxon>Pseudomonadati</taxon>
        <taxon>Pseudomonadota</taxon>
        <taxon>Gammaproteobacteria</taxon>
        <taxon>Enterobacterales</taxon>
        <taxon>Yersiniaceae</taxon>
        <taxon>Serratia</taxon>
    </lineage>
</organism>
<feature type="active site" evidence="4">
    <location>
        <position position="250"/>
    </location>
</feature>
<evidence type="ECO:0000256" key="4">
    <source>
        <dbReference type="PROSITE-ProRule" id="PRU10007"/>
    </source>
</evidence>
<evidence type="ECO:0000256" key="1">
    <source>
        <dbReference type="ARBA" id="ARBA00004921"/>
    </source>
</evidence>
<dbReference type="GO" id="GO:0008911">
    <property type="term" value="F:lactaldehyde dehydrogenase (NAD+) activity"/>
    <property type="evidence" value="ECO:0007669"/>
    <property type="project" value="UniProtKB-EC"/>
</dbReference>
<dbReference type="InterPro" id="IPR016163">
    <property type="entry name" value="Ald_DH_C"/>
</dbReference>
<dbReference type="GO" id="GO:0016052">
    <property type="term" value="P:carbohydrate catabolic process"/>
    <property type="evidence" value="ECO:0007669"/>
    <property type="project" value="UniProtKB-ARBA"/>
</dbReference>
<dbReference type="SUPFAM" id="SSF53720">
    <property type="entry name" value="ALDH-like"/>
    <property type="match status" value="1"/>
</dbReference>
<name>A0A240C0P1_SERFI</name>
<evidence type="ECO:0000313" key="8">
    <source>
        <dbReference type="Proteomes" id="UP000215134"/>
    </source>
</evidence>
<dbReference type="FunFam" id="3.40.309.10:FF:000009">
    <property type="entry name" value="Aldehyde dehydrogenase A"/>
    <property type="match status" value="1"/>
</dbReference>
<sequence length="479" mass="52172">MNNPQKRMYIDGEFTVARNDRWIEVINPATEQTILHIPQGDAADVERAIDAAARAQPDWEALPAVRRGQWLRDIAAGIRQREAALSAMIVAEGGKTAALAKIEVLFTADYLDYMAEWARRYEGEIIQSDRPDENIFIFKKPIGVTVGILPWNFPFFLIARKAAPALLTGNTIVIKPSELTPGNAVMFAEIVHQIGLPKGVFNLVTGYGPEVGQALAASPKVGMVSLTGSIGAGVATLRAAADNVTKVSLELGGKAPAIVMADADLELAVRAIVSSRVINSGQVCNCVERVYVQQAIYPQFIARLTEALRQVTFGDPQQRSGLDMGPLISAAALQRVEDKVAHAVSQGAELVLGGKREPGTGYFFPPTLLTRVRQDMAIMHEEVFGPVLPVATFDTLDQAIAMANDSEYGLTSSIFTRDLNVAMTALKRLKFGETYINRENFEAMQGFHAGWRKSGIGGADGRHGLEEYLQTQVAYLQYR</sequence>
<dbReference type="AlphaFoldDB" id="A0A240C0P1"/>
<keyword evidence="3 5" id="KW-0560">Oxidoreductase</keyword>
<dbReference type="InterPro" id="IPR029510">
    <property type="entry name" value="Ald_DH_CS_GLU"/>
</dbReference>
<dbReference type="Gene3D" id="3.40.309.10">
    <property type="entry name" value="Aldehyde Dehydrogenase, Chain A, domain 2"/>
    <property type="match status" value="1"/>
</dbReference>
<dbReference type="NCBIfam" id="NF007497">
    <property type="entry name" value="PRK10090.1"/>
    <property type="match status" value="1"/>
</dbReference>
<dbReference type="Proteomes" id="UP000215134">
    <property type="component" value="Chromosome 1"/>
</dbReference>
<dbReference type="PROSITE" id="PS00687">
    <property type="entry name" value="ALDEHYDE_DEHYDR_GLU"/>
    <property type="match status" value="1"/>
</dbReference>
<reference evidence="7 8" key="1">
    <citation type="submission" date="2017-06" db="EMBL/GenBank/DDBJ databases">
        <authorList>
            <consortium name="Pathogen Informatics"/>
        </authorList>
    </citation>
    <scope>NUCLEOTIDE SEQUENCE [LARGE SCALE GENOMIC DNA]</scope>
    <source>
        <strain evidence="7 8">NCTC12148</strain>
    </source>
</reference>
<dbReference type="STRING" id="1411141.GCA_001590885_00907"/>
<evidence type="ECO:0000313" key="7">
    <source>
        <dbReference type="EMBL" id="SNW01495.1"/>
    </source>
</evidence>
<dbReference type="EC" id="1.2.1.22" evidence="7"/>
<protein>
    <submittedName>
        <fullName evidence="7">Lactaldehyde dehydrogenase</fullName>
        <ecNumber evidence="7">1.2.1.22</ecNumber>
    </submittedName>
</protein>
<dbReference type="PANTHER" id="PTHR43353:SF5">
    <property type="entry name" value="SUCCINATE-SEMIALDEHYDE DEHYDROGENASE, MITOCHONDRIAL"/>
    <property type="match status" value="1"/>
</dbReference>
<dbReference type="InterPro" id="IPR050740">
    <property type="entry name" value="Aldehyde_DH_Superfamily"/>
</dbReference>
<dbReference type="FunFam" id="3.40.605.10:FF:000022">
    <property type="entry name" value="Aldehyde dehydrogenase A"/>
    <property type="match status" value="1"/>
</dbReference>
<evidence type="ECO:0000256" key="3">
    <source>
        <dbReference type="ARBA" id="ARBA00023002"/>
    </source>
</evidence>
<dbReference type="Pfam" id="PF00171">
    <property type="entry name" value="Aldedh"/>
    <property type="match status" value="1"/>
</dbReference>
<dbReference type="PROSITE" id="PS00070">
    <property type="entry name" value="ALDEHYDE_DEHYDR_CYS"/>
    <property type="match status" value="1"/>
</dbReference>